<evidence type="ECO:0000256" key="1">
    <source>
        <dbReference type="ARBA" id="ARBA00006484"/>
    </source>
</evidence>
<dbReference type="InterPro" id="IPR002347">
    <property type="entry name" value="SDR_fam"/>
</dbReference>
<accession>A0A6G1KFH2</accession>
<dbReference type="Pfam" id="PF00106">
    <property type="entry name" value="adh_short"/>
    <property type="match status" value="1"/>
</dbReference>
<keyword evidence="3" id="KW-0560">Oxidoreductase</keyword>
<sequence length="303" mass="31997">TKPIDFAKPFDSNSLKDKSVIVTGGSNGIGAGCVKAFAQAGAHVTILDINQDAGSALATSLTEKGHHVQFTKTDTTSFDSQTTGFKSAIAFSPHKTLDLVVTSAGLGAARVDTWLDQVSQTPDADPSPPNTSVIAVNLLGLYHSTHLALFYFKQTAKAGDQSGKHLIYVSSLAGYAPLDKAADYNASKFGVRGMWQAIRHSTNILGQNSPPFRTNLVAPTFIRTNMTTALEPVLLAHGIALGEIEDVVAGVMRLACDENITGRAIAIAARGNVPGDRNFDLGDDWEGFNAGKATLENLRNGTI</sequence>
<comment type="similarity">
    <text evidence="1">Belongs to the short-chain dehydrogenases/reductases (SDR) family.</text>
</comment>
<dbReference type="PANTHER" id="PTHR44229">
    <property type="entry name" value="15-HYDROXYPROSTAGLANDIN DEHYDROGENASE [NAD(+)]"/>
    <property type="match status" value="1"/>
</dbReference>
<dbReference type="EMBL" id="MU005767">
    <property type="protein sequence ID" value="KAF2711578.1"/>
    <property type="molecule type" value="Genomic_DNA"/>
</dbReference>
<dbReference type="GO" id="GO:0016616">
    <property type="term" value="F:oxidoreductase activity, acting on the CH-OH group of donors, NAD or NADP as acceptor"/>
    <property type="evidence" value="ECO:0007669"/>
    <property type="project" value="TreeGrafter"/>
</dbReference>
<dbReference type="OrthoDB" id="5371740at2759"/>
<organism evidence="4 5">
    <name type="scientific">Pleomassaria siparia CBS 279.74</name>
    <dbReference type="NCBI Taxonomy" id="1314801"/>
    <lineage>
        <taxon>Eukaryota</taxon>
        <taxon>Fungi</taxon>
        <taxon>Dikarya</taxon>
        <taxon>Ascomycota</taxon>
        <taxon>Pezizomycotina</taxon>
        <taxon>Dothideomycetes</taxon>
        <taxon>Pleosporomycetidae</taxon>
        <taxon>Pleosporales</taxon>
        <taxon>Pleomassariaceae</taxon>
        <taxon>Pleomassaria</taxon>
    </lineage>
</organism>
<dbReference type="SUPFAM" id="SSF51735">
    <property type="entry name" value="NAD(P)-binding Rossmann-fold domains"/>
    <property type="match status" value="1"/>
</dbReference>
<evidence type="ECO:0000256" key="2">
    <source>
        <dbReference type="ARBA" id="ARBA00022857"/>
    </source>
</evidence>
<dbReference type="InterPro" id="IPR020904">
    <property type="entry name" value="Sc_DH/Rdtase_CS"/>
</dbReference>
<dbReference type="Gene3D" id="3.40.50.720">
    <property type="entry name" value="NAD(P)-binding Rossmann-like Domain"/>
    <property type="match status" value="1"/>
</dbReference>
<name>A0A6G1KFH2_9PLEO</name>
<evidence type="ECO:0000313" key="4">
    <source>
        <dbReference type="EMBL" id="KAF2711578.1"/>
    </source>
</evidence>
<reference evidence="4" key="1">
    <citation type="journal article" date="2020" name="Stud. Mycol.">
        <title>101 Dothideomycetes genomes: a test case for predicting lifestyles and emergence of pathogens.</title>
        <authorList>
            <person name="Haridas S."/>
            <person name="Albert R."/>
            <person name="Binder M."/>
            <person name="Bloem J."/>
            <person name="Labutti K."/>
            <person name="Salamov A."/>
            <person name="Andreopoulos B."/>
            <person name="Baker S."/>
            <person name="Barry K."/>
            <person name="Bills G."/>
            <person name="Bluhm B."/>
            <person name="Cannon C."/>
            <person name="Castanera R."/>
            <person name="Culley D."/>
            <person name="Daum C."/>
            <person name="Ezra D."/>
            <person name="Gonzalez J."/>
            <person name="Henrissat B."/>
            <person name="Kuo A."/>
            <person name="Liang C."/>
            <person name="Lipzen A."/>
            <person name="Lutzoni F."/>
            <person name="Magnuson J."/>
            <person name="Mondo S."/>
            <person name="Nolan M."/>
            <person name="Ohm R."/>
            <person name="Pangilinan J."/>
            <person name="Park H.-J."/>
            <person name="Ramirez L."/>
            <person name="Alfaro M."/>
            <person name="Sun H."/>
            <person name="Tritt A."/>
            <person name="Yoshinaga Y."/>
            <person name="Zwiers L.-H."/>
            <person name="Turgeon B."/>
            <person name="Goodwin S."/>
            <person name="Spatafora J."/>
            <person name="Crous P."/>
            <person name="Grigoriev I."/>
        </authorList>
    </citation>
    <scope>NUCLEOTIDE SEQUENCE</scope>
    <source>
        <strain evidence="4">CBS 279.74</strain>
    </source>
</reference>
<feature type="non-terminal residue" evidence="4">
    <location>
        <position position="1"/>
    </location>
</feature>
<dbReference type="PRINTS" id="PR00081">
    <property type="entry name" value="GDHRDH"/>
</dbReference>
<dbReference type="PANTHER" id="PTHR44229:SF4">
    <property type="entry name" value="15-HYDROXYPROSTAGLANDIN DEHYDROGENASE [NAD(+)]"/>
    <property type="match status" value="1"/>
</dbReference>
<proteinExistence type="inferred from homology"/>
<keyword evidence="5" id="KW-1185">Reference proteome</keyword>
<dbReference type="AlphaFoldDB" id="A0A6G1KFH2"/>
<dbReference type="Proteomes" id="UP000799428">
    <property type="component" value="Unassembled WGS sequence"/>
</dbReference>
<dbReference type="InterPro" id="IPR036291">
    <property type="entry name" value="NAD(P)-bd_dom_sf"/>
</dbReference>
<keyword evidence="2" id="KW-0521">NADP</keyword>
<gene>
    <name evidence="4" type="ORF">K504DRAFT_355224</name>
</gene>
<evidence type="ECO:0000256" key="3">
    <source>
        <dbReference type="ARBA" id="ARBA00023002"/>
    </source>
</evidence>
<evidence type="ECO:0000313" key="5">
    <source>
        <dbReference type="Proteomes" id="UP000799428"/>
    </source>
</evidence>
<dbReference type="PROSITE" id="PS00061">
    <property type="entry name" value="ADH_SHORT"/>
    <property type="match status" value="1"/>
</dbReference>
<protein>
    <submittedName>
        <fullName evidence="4">NAD(P)-binding protein</fullName>
    </submittedName>
</protein>
<feature type="non-terminal residue" evidence="4">
    <location>
        <position position="303"/>
    </location>
</feature>
<dbReference type="GO" id="GO:0005737">
    <property type="term" value="C:cytoplasm"/>
    <property type="evidence" value="ECO:0007669"/>
    <property type="project" value="TreeGrafter"/>
</dbReference>